<keyword evidence="1" id="KW-0547">Nucleotide-binding</keyword>
<dbReference type="Proteomes" id="UP000254554">
    <property type="component" value="Unassembled WGS sequence"/>
</dbReference>
<dbReference type="GO" id="GO:0009254">
    <property type="term" value="P:peptidoglycan turnover"/>
    <property type="evidence" value="ECO:0007669"/>
    <property type="project" value="UniProtKB-UniRule"/>
</dbReference>
<evidence type="ECO:0000256" key="1">
    <source>
        <dbReference type="HAMAP-Rule" id="MF_01270"/>
    </source>
</evidence>
<feature type="binding site" evidence="1">
    <location>
        <begin position="10"/>
        <end position="17"/>
    </location>
    <ligand>
        <name>ATP</name>
        <dbReference type="ChEBI" id="CHEBI:30616"/>
    </ligand>
</feature>
<dbReference type="UniPathway" id="UPA00343"/>
<dbReference type="OrthoDB" id="9763949at2"/>
<dbReference type="PANTHER" id="PTHR30605:SF0">
    <property type="entry name" value="ANHYDRO-N-ACETYLMURAMIC ACID KINASE"/>
    <property type="match status" value="1"/>
</dbReference>
<proteinExistence type="inferred from homology"/>
<dbReference type="STRING" id="1094715.GCA_000236165_00763"/>
<dbReference type="UniPathway" id="UPA00544"/>
<dbReference type="EC" id="2.7.1.170" evidence="1"/>
<keyword evidence="1 2" id="KW-0418">Kinase</keyword>
<sequence>MTFYIGLMSGTSMDGIDAALVDVEKNTLIHGITTNYSDEVKTRMNCLLDGASTSLAAICQLNTLIGREFAYAVTELLQKTKMSAHDICAIGSHGQTVCHNIDSAVPYTLQLGCAHTISTLTQITVVADFRTRDVVLGGHGAPFAPVYHQKLFENEKNHIAVVNVGGISNITFINAREPIKGWDTGPGNCLMDAWIRKQQGREYDAGGEWAQQGEIILPLLELLMADSFIASLPPKSIGKEYFSLSWLQTSLKEEYKAVDVQKTLLAFTAKSIANTVLNEQHLVKTMYLCGGGAHNVALLHLLNELLPETQVKSIAEIGISPDYLEAMMFAWLAAKTINQTPVDLRSITGSQRPAILGAIYPVTKS</sequence>
<dbReference type="GO" id="GO:0016773">
    <property type="term" value="F:phosphotransferase activity, alcohol group as acceptor"/>
    <property type="evidence" value="ECO:0007669"/>
    <property type="project" value="UniProtKB-UniRule"/>
</dbReference>
<comment type="catalytic activity">
    <reaction evidence="1">
        <text>1,6-anhydro-N-acetyl-beta-muramate + ATP + H2O = N-acetyl-D-muramate 6-phosphate + ADP + H(+)</text>
        <dbReference type="Rhea" id="RHEA:24952"/>
        <dbReference type="ChEBI" id="CHEBI:15377"/>
        <dbReference type="ChEBI" id="CHEBI:15378"/>
        <dbReference type="ChEBI" id="CHEBI:30616"/>
        <dbReference type="ChEBI" id="CHEBI:58690"/>
        <dbReference type="ChEBI" id="CHEBI:58722"/>
        <dbReference type="ChEBI" id="CHEBI:456216"/>
        <dbReference type="EC" id="2.7.1.170"/>
    </reaction>
</comment>
<dbReference type="EMBL" id="UGGT01000001">
    <property type="protein sequence ID" value="STO21594.1"/>
    <property type="molecule type" value="Genomic_DNA"/>
</dbReference>
<keyword evidence="1" id="KW-0119">Carbohydrate metabolism</keyword>
<protein>
    <recommendedName>
        <fullName evidence="1">Anhydro-N-acetylmuramic acid kinase</fullName>
        <ecNumber evidence="1">2.7.1.170</ecNumber>
    </recommendedName>
    <alternativeName>
        <fullName evidence="1">AnhMurNAc kinase</fullName>
    </alternativeName>
</protein>
<dbReference type="AlphaFoldDB" id="A0A377GA49"/>
<dbReference type="GO" id="GO:0016301">
    <property type="term" value="F:kinase activity"/>
    <property type="evidence" value="ECO:0007669"/>
    <property type="project" value="UniProtKB-KW"/>
</dbReference>
<comment type="pathway">
    <text evidence="1">Amino-sugar metabolism; 1,6-anhydro-N-acetylmuramate degradation.</text>
</comment>
<comment type="pathway">
    <text evidence="1">Cell wall biogenesis; peptidoglycan recycling.</text>
</comment>
<gene>
    <name evidence="1 2" type="primary">anmK</name>
    <name evidence="2" type="ORF">NCTC11370_01662</name>
</gene>
<dbReference type="GeneID" id="93291778"/>
<comment type="function">
    <text evidence="1">Catalyzes the specific phosphorylation of 1,6-anhydro-N-acetylmuramic acid (anhMurNAc) with the simultaneous cleavage of the 1,6-anhydro ring, generating MurNAc-6-P. Is required for the utilization of anhMurNAc either imported from the medium or derived from its own cell wall murein, and thus plays a role in cell wall recycling.</text>
</comment>
<evidence type="ECO:0000313" key="2">
    <source>
        <dbReference type="EMBL" id="STO21594.1"/>
    </source>
</evidence>
<name>A0A377GA49_9GAMM</name>
<evidence type="ECO:0000313" key="3">
    <source>
        <dbReference type="Proteomes" id="UP000254554"/>
    </source>
</evidence>
<keyword evidence="3" id="KW-1185">Reference proteome</keyword>
<dbReference type="GO" id="GO:0097175">
    <property type="term" value="P:1,6-anhydro-N-acetyl-beta-muramic acid catabolic process"/>
    <property type="evidence" value="ECO:0007669"/>
    <property type="project" value="UniProtKB-UniRule"/>
</dbReference>
<dbReference type="HAMAP" id="MF_01270">
    <property type="entry name" value="AnhMurNAc_kinase"/>
    <property type="match status" value="1"/>
</dbReference>
<dbReference type="InterPro" id="IPR043129">
    <property type="entry name" value="ATPase_NBD"/>
</dbReference>
<dbReference type="GO" id="GO:0005524">
    <property type="term" value="F:ATP binding"/>
    <property type="evidence" value="ECO:0007669"/>
    <property type="project" value="UniProtKB-UniRule"/>
</dbReference>
<keyword evidence="1" id="KW-0067">ATP-binding</keyword>
<keyword evidence="1 2" id="KW-0808">Transferase</keyword>
<dbReference type="GO" id="GO:0006040">
    <property type="term" value="P:amino sugar metabolic process"/>
    <property type="evidence" value="ECO:0007669"/>
    <property type="project" value="InterPro"/>
</dbReference>
<accession>A0A377GA49</accession>
<dbReference type="InterPro" id="IPR005338">
    <property type="entry name" value="Anhydro_N_Ac-Mur_kinase"/>
</dbReference>
<organism evidence="2 3">
    <name type="scientific">Fluoribacter dumoffii</name>
    <dbReference type="NCBI Taxonomy" id="463"/>
    <lineage>
        <taxon>Bacteria</taxon>
        <taxon>Pseudomonadati</taxon>
        <taxon>Pseudomonadota</taxon>
        <taxon>Gammaproteobacteria</taxon>
        <taxon>Legionellales</taxon>
        <taxon>Legionellaceae</taxon>
        <taxon>Fluoribacter</taxon>
    </lineage>
</organism>
<dbReference type="SUPFAM" id="SSF53067">
    <property type="entry name" value="Actin-like ATPase domain"/>
    <property type="match status" value="1"/>
</dbReference>
<dbReference type="PANTHER" id="PTHR30605">
    <property type="entry name" value="ANHYDRO-N-ACETYLMURAMIC ACID KINASE"/>
    <property type="match status" value="1"/>
</dbReference>
<dbReference type="NCBIfam" id="NF007139">
    <property type="entry name" value="PRK09585.1-3"/>
    <property type="match status" value="1"/>
</dbReference>
<dbReference type="RefSeq" id="WP_010653865.1">
    <property type="nucleotide sequence ID" value="NZ_JAPHOO010000001.1"/>
</dbReference>
<dbReference type="Gene3D" id="3.30.420.40">
    <property type="match status" value="2"/>
</dbReference>
<reference evidence="2 3" key="1">
    <citation type="submission" date="2018-06" db="EMBL/GenBank/DDBJ databases">
        <authorList>
            <consortium name="Pathogen Informatics"/>
            <person name="Doyle S."/>
        </authorList>
    </citation>
    <scope>NUCLEOTIDE SEQUENCE [LARGE SCALE GENOMIC DNA]</scope>
    <source>
        <strain evidence="2 3">NCTC11370</strain>
    </source>
</reference>
<dbReference type="Pfam" id="PF03702">
    <property type="entry name" value="AnmK"/>
    <property type="match status" value="1"/>
</dbReference>
<comment type="similarity">
    <text evidence="1">Belongs to the anhydro-N-acetylmuramic acid kinase family.</text>
</comment>